<dbReference type="Pfam" id="PF13517">
    <property type="entry name" value="FG-GAP_3"/>
    <property type="match status" value="2"/>
</dbReference>
<dbReference type="InterPro" id="IPR028994">
    <property type="entry name" value="Integrin_alpha_N"/>
</dbReference>
<dbReference type="PANTHER" id="PTHR44103">
    <property type="entry name" value="PROPROTEIN CONVERTASE P"/>
    <property type="match status" value="1"/>
</dbReference>
<reference evidence="4 5" key="1">
    <citation type="submission" date="2018-05" db="EMBL/GenBank/DDBJ databases">
        <title>Mucilaginibacter hurinus sp. nov., isolated from briquette warehouse soil.</title>
        <authorList>
            <person name="Choi L."/>
        </authorList>
    </citation>
    <scope>NUCLEOTIDE SEQUENCE [LARGE SCALE GENOMIC DNA]</scope>
    <source>
        <strain evidence="4 5">ZR32</strain>
    </source>
</reference>
<gene>
    <name evidence="4" type="ORF">DJ568_16700</name>
</gene>
<dbReference type="EMBL" id="QGDC01000011">
    <property type="protein sequence ID" value="RCH53674.1"/>
    <property type="molecule type" value="Genomic_DNA"/>
</dbReference>
<evidence type="ECO:0000256" key="2">
    <source>
        <dbReference type="SAM" id="SignalP"/>
    </source>
</evidence>
<dbReference type="RefSeq" id="WP_114006447.1">
    <property type="nucleotide sequence ID" value="NZ_QGDC01000011.1"/>
</dbReference>
<evidence type="ECO:0000313" key="5">
    <source>
        <dbReference type="Proteomes" id="UP000253209"/>
    </source>
</evidence>
<dbReference type="InterPro" id="IPR041286">
    <property type="entry name" value="MBG_2"/>
</dbReference>
<sequence>MNKLFLSLCALSLLFSSKLFAQEPNITVPAKVTFIQNEPISPISITNTGGAVPGRLYPQATPVLTNDGSVNKFVYLSSGDIYGITERQVLHLRTGNIVATLAGSNETGYADGTGGAARFDYLSDITKDEESNLYITELNSKDPFNARIRKVTLAGIVTTFASGLKGAGAIVINSKGSIFISQGTKILRISKSGTQTVFAGQNSPGSIDGVGELASFKHIADLAIDKADNIYVADEEGHKVRKISTDGKVTTLAGSGTPGYADGIGLKATLYAPRSLRVDGNGYVILSSHVGSFRIISPNGAVNTIETHYYNDKNQAIEGRIDELLAIDDDWNIIAGGSFQRRGFYRLITTGYHLPALPKGLSFNSSIAITGTPTELSRNYPTVYRILATNAYGSSSATITINVIVPPKPPVIFSFSPKISHPGGDIIIKGKYFEGVTTVMLGGKRVTGYSVKSGTEDVMTLVVPEGAVSGDITITNPYGTARASGFTVIPPPTITAVSPLSGWKGSKIKITGTNFTNLTYVSFEGWDESFKIISPTEIEFTVGDGASGRILVESPSGQAWYNGFNFIYPPKISSVSPLKAGVGKTVTINGTELNRVTSVKFGTVEASSFKIISPTQLTAVIAAGSGSGITLTGTSGTSTYENFTILPPPTLQDVYPTTAAENGSFNISGYNLDGATVTIGGVAAKLTYTSPYQIFGQVSPGSISGNLVVTTEGGTVTYPNFVVLPKPSIVNFSPKSGAAGDKIIVTVKNLGILYNLSIGGSYSQPRKLSDTTIEITVPQYFATFITLTTDGGTSTVEGFLHKGPGIQSFSPNFASIGQTVSIKGVNFTGITEVSFGGVPATSFSVISDTEIRAVVGQGQTGNILVKNDLGIGFLGNFIHSGPSIFYINPIFGGPLSTKPITISGERFTGVTEVSFGGVPAESFTVSGNTIEAYPAKNSKSGSVIVSSPKGKGTFENFTWVGAPAITSISPTNQGRFGTIIITGTNFIGVTDVKFGGVRAHNFYTNSSTSIQATVAEGASGDVTVTTVGGTATIAGFKYTNPKIDTITPLAAGPGQKVDIIGSDLGNINSVRFGGINASSFTVVSSEKITAVVALNSGDGIEISGTDGGTYYQKFSFISQPRIYSCSPDFGGKDTEITITGQYLLHTTEVAVGGVKADIVSVKENMVIARVGNGKTGSITLKTPGGTAAYNGFNWYAAPTISSISPATAAAGTELTINGTNFTNVYVVQFGETHVAVQPTSSTVIKVTVPEYTGTDTIIVTNFGGNAISTVFKYIRPPVISSFKVSGDGSNATVSVLGRNFSKATEVKFGGVAAASFTIISDTSISAKPGAGATGLISVKGPGGIGTIRGFLYNQPPTLLSFAPAQGPLGSTVIINGDNFNVNPEKNVVYFGPLKAKVKKSSKTQLEIIVPGGGANQFTVTNIENRLTGVSNLPFMVTNTVGKVSFSNKTEIAINANKYAFDDFDNDGNMDLLVLHNDSVSVIKYGTDAVLSRSSFSTRVDLLNGIQISSWVIGDIDGDGKKDILLGIARSVILLRNTSNGSNIAFERTILENIEGQEGLIQLRDMDMDGRPDLIAATDAPVYYPNITTKEGISFGPYVHLPESGGRSFAVTDADGDNKPDVISVADYGRIDLNKNKTVPGNFSATDFVRTQLFIGLGFSPGYFIPADFDGDNKPDLFMSNTWYNYGYLSRNTSLNVAANETIFGTPKKMATPPLVPALSGADIDGDGKIDLLSPSSSSIDYFRNQSTKGNVSFANPTPIISKISNFTNTTARDVDSDGRVDIVTVDFKNKKLVIIHNGPVLKPAITSAQPLLAGTGSRVIITGSHLEGLTAVAFGGKAAQSFKAISADTIVAVVGDGATGTIVIKTLNGEATIDGFTFTKGQSVTYGTADFNPRPDVKGISYTSSDEAVATIIANKIHTAGAGTTTITAKVGTTVIREVLTVKKATLTVTANSVSRTYSESNPDFTLSYNGFVNNDTPEDILQPPAVTTTASITSSAGNYPLNVSGGESPNYIFKYVPGVLTVKPYPSITYGMPDFNPKPGVPGITYTSSNTNVISIVEGKLHIKNAGITTITAKVSGLTFSQALTVKKANLVIKANDKSKTVGTANPILDATYTGFVYNDNIASLTSQPIISTTATTSSPEGTYPITIAGATSNNYNISYTGATLTISKATSRILPTNSLTGILPQPVVQLAVSPNGDGINDYLRITNIDAYPVNKLSIMNSKGVPVFYVENYDNREKVFDGQGLNGQRQPEGTYFYLLEYSVEKQILRKSGYIILKY</sequence>
<dbReference type="InterPro" id="IPR002909">
    <property type="entry name" value="IPT_dom"/>
</dbReference>
<comment type="caution">
    <text evidence="4">The sequence shown here is derived from an EMBL/GenBank/DDBJ whole genome shotgun (WGS) entry which is preliminary data.</text>
</comment>
<dbReference type="InterPro" id="IPR014756">
    <property type="entry name" value="Ig_E-set"/>
</dbReference>
<feature type="signal peptide" evidence="2">
    <location>
        <begin position="1"/>
        <end position="21"/>
    </location>
</feature>
<dbReference type="InterPro" id="IPR011042">
    <property type="entry name" value="6-blade_b-propeller_TolB-like"/>
</dbReference>
<feature type="domain" description="IPT/TIG" evidence="3">
    <location>
        <begin position="1355"/>
        <end position="1437"/>
    </location>
</feature>
<evidence type="ECO:0000259" key="3">
    <source>
        <dbReference type="SMART" id="SM00429"/>
    </source>
</evidence>
<organism evidence="4 5">
    <name type="scientific">Mucilaginibacter hurinus</name>
    <dbReference type="NCBI Taxonomy" id="2201324"/>
    <lineage>
        <taxon>Bacteria</taxon>
        <taxon>Pseudomonadati</taxon>
        <taxon>Bacteroidota</taxon>
        <taxon>Sphingobacteriia</taxon>
        <taxon>Sphingobacteriales</taxon>
        <taxon>Sphingobacteriaceae</taxon>
        <taxon>Mucilaginibacter</taxon>
    </lineage>
</organism>
<feature type="chain" id="PRO_5016562287" description="IPT/TIG domain-containing protein" evidence="2">
    <location>
        <begin position="22"/>
        <end position="2279"/>
    </location>
</feature>
<name>A0A367GJM0_9SPHI</name>
<dbReference type="InterPro" id="IPR013517">
    <property type="entry name" value="FG-GAP"/>
</dbReference>
<dbReference type="SUPFAM" id="SSF101898">
    <property type="entry name" value="NHL repeat"/>
    <property type="match status" value="1"/>
</dbReference>
<protein>
    <recommendedName>
        <fullName evidence="3">IPT/TIG domain-containing protein</fullName>
    </recommendedName>
</protein>
<keyword evidence="5" id="KW-1185">Reference proteome</keyword>
<evidence type="ECO:0000256" key="1">
    <source>
        <dbReference type="ARBA" id="ARBA00022729"/>
    </source>
</evidence>
<dbReference type="Gene3D" id="2.60.40.10">
    <property type="entry name" value="Immunoglobulins"/>
    <property type="match status" value="14"/>
</dbReference>
<dbReference type="Pfam" id="PF13585">
    <property type="entry name" value="CHU_C"/>
    <property type="match status" value="1"/>
</dbReference>
<dbReference type="Pfam" id="PF01833">
    <property type="entry name" value="TIG"/>
    <property type="match status" value="8"/>
</dbReference>
<dbReference type="SUPFAM" id="SSF69318">
    <property type="entry name" value="Integrin alpha N-terminal domain"/>
    <property type="match status" value="1"/>
</dbReference>
<feature type="domain" description="IPT/TIG" evidence="3">
    <location>
        <begin position="1197"/>
        <end position="1274"/>
    </location>
</feature>
<dbReference type="SMART" id="SM00429">
    <property type="entry name" value="IPT"/>
    <property type="match status" value="4"/>
</dbReference>
<dbReference type="CDD" id="cd00102">
    <property type="entry name" value="IPT"/>
    <property type="match status" value="1"/>
</dbReference>
<dbReference type="CDD" id="cd00603">
    <property type="entry name" value="IPT_PCSR"/>
    <property type="match status" value="1"/>
</dbReference>
<dbReference type="SUPFAM" id="SSF81296">
    <property type="entry name" value="E set domains"/>
    <property type="match status" value="13"/>
</dbReference>
<dbReference type="PANTHER" id="PTHR44103:SF1">
    <property type="entry name" value="PROPROTEIN CONVERTASE P"/>
    <property type="match status" value="1"/>
</dbReference>
<dbReference type="Gene3D" id="3.30.160.710">
    <property type="match status" value="2"/>
</dbReference>
<accession>A0A367GJM0</accession>
<dbReference type="InterPro" id="IPR013783">
    <property type="entry name" value="Ig-like_fold"/>
</dbReference>
<proteinExistence type="predicted"/>
<dbReference type="Proteomes" id="UP000253209">
    <property type="component" value="Unassembled WGS sequence"/>
</dbReference>
<dbReference type="Gene3D" id="2.120.10.30">
    <property type="entry name" value="TolB, C-terminal domain"/>
    <property type="match status" value="2"/>
</dbReference>
<feature type="domain" description="IPT/TIG" evidence="3">
    <location>
        <begin position="491"/>
        <end position="569"/>
    </location>
</feature>
<evidence type="ECO:0000313" key="4">
    <source>
        <dbReference type="EMBL" id="RCH53674.1"/>
    </source>
</evidence>
<dbReference type="Pfam" id="PF18676">
    <property type="entry name" value="MBG_2"/>
    <property type="match status" value="2"/>
</dbReference>
<feature type="domain" description="IPT/TIG" evidence="3">
    <location>
        <begin position="803"/>
        <end position="886"/>
    </location>
</feature>
<keyword evidence="1 2" id="KW-0732">Signal</keyword>
<dbReference type="OrthoDB" id="1110382at2"/>